<dbReference type="EMBL" id="BDGG01000003">
    <property type="protein sequence ID" value="GAU96729.1"/>
    <property type="molecule type" value="Genomic_DNA"/>
</dbReference>
<accession>A0A1D1V4P0</accession>
<protein>
    <recommendedName>
        <fullName evidence="1">NAD(P)-binding domain-containing protein</fullName>
    </recommendedName>
</protein>
<sequence>MSTVQQLQRGFANLLTPNEADKKPVILVLGCTGRTGNLVAQELEKHGDVVVRRTARKPDQLNAWKAEGTDAVFLNMDDPKTFAMAMHGVDRLYLMTEATVGMSTHGKTLIDAAVKAGVQHVVKLSCYYQWDCIVPQWAWL</sequence>
<dbReference type="Pfam" id="PF13460">
    <property type="entry name" value="NAD_binding_10"/>
    <property type="match status" value="1"/>
</dbReference>
<dbReference type="InterPro" id="IPR016040">
    <property type="entry name" value="NAD(P)-bd_dom"/>
</dbReference>
<name>A0A1D1V4P0_RAMVA</name>
<reference evidence="2 3" key="1">
    <citation type="journal article" date="2016" name="Nat. Commun.">
        <title>Extremotolerant tardigrade genome and improved radiotolerance of human cultured cells by tardigrade-unique protein.</title>
        <authorList>
            <person name="Hashimoto T."/>
            <person name="Horikawa D.D."/>
            <person name="Saito Y."/>
            <person name="Kuwahara H."/>
            <person name="Kozuka-Hata H."/>
            <person name="Shin-I T."/>
            <person name="Minakuchi Y."/>
            <person name="Ohishi K."/>
            <person name="Motoyama A."/>
            <person name="Aizu T."/>
            <person name="Enomoto A."/>
            <person name="Kondo K."/>
            <person name="Tanaka S."/>
            <person name="Hara Y."/>
            <person name="Koshikawa S."/>
            <person name="Sagara H."/>
            <person name="Miura T."/>
            <person name="Yokobori S."/>
            <person name="Miyagawa K."/>
            <person name="Suzuki Y."/>
            <person name="Kubo T."/>
            <person name="Oyama M."/>
            <person name="Kohara Y."/>
            <person name="Fujiyama A."/>
            <person name="Arakawa K."/>
            <person name="Katayama T."/>
            <person name="Toyoda A."/>
            <person name="Kunieda T."/>
        </authorList>
    </citation>
    <scope>NUCLEOTIDE SEQUENCE [LARGE SCALE GENOMIC DNA]</scope>
    <source>
        <strain evidence="2 3">YOKOZUNA-1</strain>
    </source>
</reference>
<dbReference type="InterPro" id="IPR036291">
    <property type="entry name" value="NAD(P)-bd_dom_sf"/>
</dbReference>
<dbReference type="OrthoDB" id="300709at2759"/>
<dbReference type="AlphaFoldDB" id="A0A1D1V4P0"/>
<dbReference type="Gene3D" id="3.40.50.720">
    <property type="entry name" value="NAD(P)-binding Rossmann-like Domain"/>
    <property type="match status" value="1"/>
</dbReference>
<dbReference type="InterPro" id="IPR051604">
    <property type="entry name" value="Ergot_Alk_Oxidoreductase"/>
</dbReference>
<proteinExistence type="predicted"/>
<evidence type="ECO:0000313" key="3">
    <source>
        <dbReference type="Proteomes" id="UP000186922"/>
    </source>
</evidence>
<dbReference type="PANTHER" id="PTHR43162:SF1">
    <property type="entry name" value="PRESTALK A DIFFERENTIATION PROTEIN A"/>
    <property type="match status" value="1"/>
</dbReference>
<dbReference type="Proteomes" id="UP000186922">
    <property type="component" value="Unassembled WGS sequence"/>
</dbReference>
<evidence type="ECO:0000313" key="2">
    <source>
        <dbReference type="EMBL" id="GAU96729.1"/>
    </source>
</evidence>
<evidence type="ECO:0000259" key="1">
    <source>
        <dbReference type="Pfam" id="PF13460"/>
    </source>
</evidence>
<feature type="domain" description="NAD(P)-binding" evidence="1">
    <location>
        <begin position="30"/>
        <end position="125"/>
    </location>
</feature>
<dbReference type="GO" id="GO:0003824">
    <property type="term" value="F:catalytic activity"/>
    <property type="evidence" value="ECO:0007669"/>
    <property type="project" value="UniProtKB-ARBA"/>
</dbReference>
<dbReference type="SUPFAM" id="SSF51735">
    <property type="entry name" value="NAD(P)-binding Rossmann-fold domains"/>
    <property type="match status" value="1"/>
</dbReference>
<keyword evidence="3" id="KW-1185">Reference proteome</keyword>
<organism evidence="2 3">
    <name type="scientific">Ramazzottius varieornatus</name>
    <name type="common">Water bear</name>
    <name type="synonym">Tardigrade</name>
    <dbReference type="NCBI Taxonomy" id="947166"/>
    <lineage>
        <taxon>Eukaryota</taxon>
        <taxon>Metazoa</taxon>
        <taxon>Ecdysozoa</taxon>
        <taxon>Tardigrada</taxon>
        <taxon>Eutardigrada</taxon>
        <taxon>Parachela</taxon>
        <taxon>Hypsibioidea</taxon>
        <taxon>Ramazzottiidae</taxon>
        <taxon>Ramazzottius</taxon>
    </lineage>
</organism>
<gene>
    <name evidence="2" type="primary">RvY_08130-1</name>
    <name evidence="2" type="synonym">RvY_08130.1</name>
    <name evidence="2" type="ORF">RvY_08130</name>
</gene>
<comment type="caution">
    <text evidence="2">The sequence shown here is derived from an EMBL/GenBank/DDBJ whole genome shotgun (WGS) entry which is preliminary data.</text>
</comment>
<dbReference type="PANTHER" id="PTHR43162">
    <property type="match status" value="1"/>
</dbReference>